<dbReference type="InterPro" id="IPR029024">
    <property type="entry name" value="TerB-like"/>
</dbReference>
<proteinExistence type="predicted"/>
<feature type="domain" description="J" evidence="1">
    <location>
        <begin position="183"/>
        <end position="245"/>
    </location>
</feature>
<dbReference type="CDD" id="cd07316">
    <property type="entry name" value="terB_like_DjlA"/>
    <property type="match status" value="1"/>
</dbReference>
<dbReference type="PRINTS" id="PR00625">
    <property type="entry name" value="JDOMAIN"/>
</dbReference>
<sequence length="247" mass="28018">MANFIKWLGAGLGFTLGGPIGSILGYAVGNLIDGFTKGDVERARAYRNTSRTSHSGDFEISLLLLSSVVIKADGKVDQRELSYVRNHFIKMYGEQRANNAFKLFKGFIKNNKISTRQVCLQIRQNLTHASRLQLIHFLFGIAKSDGFVNEAEVNSIKTIAGYLFISQYDFESIKAMFYSSSESAYQVLGVNKTASNEEIKLAYRKMVKKYHPDKLQHLGEEHVKGAEEKFRQVQKAYENLQKERKML</sequence>
<dbReference type="SUPFAM" id="SSF46565">
    <property type="entry name" value="Chaperone J-domain"/>
    <property type="match status" value="1"/>
</dbReference>
<dbReference type="EMBL" id="UOER01000070">
    <property type="protein sequence ID" value="VAW20271.1"/>
    <property type="molecule type" value="Genomic_DNA"/>
</dbReference>
<dbReference type="SMART" id="SM00271">
    <property type="entry name" value="DnaJ"/>
    <property type="match status" value="1"/>
</dbReference>
<dbReference type="Gene3D" id="1.10.287.110">
    <property type="entry name" value="DnaJ domain"/>
    <property type="match status" value="1"/>
</dbReference>
<dbReference type="InterPro" id="IPR001623">
    <property type="entry name" value="DnaJ_domain"/>
</dbReference>
<name>A0A3B0TNI9_9ZZZZ</name>
<reference evidence="2" key="1">
    <citation type="submission" date="2018-06" db="EMBL/GenBank/DDBJ databases">
        <authorList>
            <person name="Zhirakovskaya E."/>
        </authorList>
    </citation>
    <scope>NUCLEOTIDE SEQUENCE</scope>
</reference>
<accession>A0A3B0TNI9</accession>
<dbReference type="InterPro" id="IPR036869">
    <property type="entry name" value="J_dom_sf"/>
</dbReference>
<dbReference type="Pfam" id="PF05099">
    <property type="entry name" value="TerB"/>
    <property type="match status" value="1"/>
</dbReference>
<dbReference type="PROSITE" id="PS50076">
    <property type="entry name" value="DNAJ_2"/>
    <property type="match status" value="1"/>
</dbReference>
<dbReference type="CDD" id="cd06257">
    <property type="entry name" value="DnaJ"/>
    <property type="match status" value="1"/>
</dbReference>
<protein>
    <submittedName>
        <fullName evidence="2">DnaJ-like protein DjlA</fullName>
    </submittedName>
</protein>
<gene>
    <name evidence="2" type="ORF">MNBD_BACTEROID04-1486</name>
</gene>
<dbReference type="Pfam" id="PF00226">
    <property type="entry name" value="DnaJ"/>
    <property type="match status" value="1"/>
</dbReference>
<dbReference type="InterPro" id="IPR007791">
    <property type="entry name" value="DjlA_N"/>
</dbReference>
<dbReference type="AlphaFoldDB" id="A0A3B0TNI9"/>
<evidence type="ECO:0000313" key="2">
    <source>
        <dbReference type="EMBL" id="VAW20271.1"/>
    </source>
</evidence>
<dbReference type="PANTHER" id="PTHR24074">
    <property type="entry name" value="CO-CHAPERONE PROTEIN DJLA"/>
    <property type="match status" value="1"/>
</dbReference>
<evidence type="ECO:0000259" key="1">
    <source>
        <dbReference type="PROSITE" id="PS50076"/>
    </source>
</evidence>
<dbReference type="Gene3D" id="1.10.3680.10">
    <property type="entry name" value="TerB-like"/>
    <property type="match status" value="1"/>
</dbReference>
<organism evidence="2">
    <name type="scientific">hydrothermal vent metagenome</name>
    <dbReference type="NCBI Taxonomy" id="652676"/>
    <lineage>
        <taxon>unclassified sequences</taxon>
        <taxon>metagenomes</taxon>
        <taxon>ecological metagenomes</taxon>
    </lineage>
</organism>
<dbReference type="InterPro" id="IPR050817">
    <property type="entry name" value="DjlA_DnaK_co-chaperone"/>
</dbReference>